<evidence type="ECO:0000313" key="1">
    <source>
        <dbReference type="EMBL" id="RUM06893.1"/>
    </source>
</evidence>
<reference evidence="1 2" key="1">
    <citation type="submission" date="2018-11" db="EMBL/GenBank/DDBJ databases">
        <title>Rhizobium chutanense sp. nov., isolated from root nodules of Phaseolus vulgaris in China.</title>
        <authorList>
            <person name="Huo Y."/>
        </authorList>
    </citation>
    <scope>NUCLEOTIDE SEQUENCE [LARGE SCALE GENOMIC DNA]</scope>
    <source>
        <strain evidence="1 2">C16</strain>
    </source>
</reference>
<dbReference type="Proteomes" id="UP000278081">
    <property type="component" value="Unassembled WGS sequence"/>
</dbReference>
<accession>A0A3S0SII3</accession>
<name>A0A3S0SII3_9HYPH</name>
<comment type="caution">
    <text evidence="1">The sequence shown here is derived from an EMBL/GenBank/DDBJ whole genome shotgun (WGS) entry which is preliminary data.</text>
</comment>
<proteinExistence type="predicted"/>
<dbReference type="OrthoDB" id="9976979at2"/>
<gene>
    <name evidence="1" type="ORF">EFR84_11325</name>
</gene>
<dbReference type="AlphaFoldDB" id="A0A3S0SII3"/>
<organism evidence="1 2">
    <name type="scientific">Rhizobium chutanense</name>
    <dbReference type="NCBI Taxonomy" id="2035448"/>
    <lineage>
        <taxon>Bacteria</taxon>
        <taxon>Pseudomonadati</taxon>
        <taxon>Pseudomonadota</taxon>
        <taxon>Alphaproteobacteria</taxon>
        <taxon>Hyphomicrobiales</taxon>
        <taxon>Rhizobiaceae</taxon>
        <taxon>Rhizobium/Agrobacterium group</taxon>
        <taxon>Rhizobium</taxon>
    </lineage>
</organism>
<sequence length="68" mass="7527">MKTEKKKPVPTPVVDPDAADRDAMFKLYQERGPMTDVDLERAGISRESQARNAAAVAERIRLSEQVAA</sequence>
<dbReference type="EMBL" id="RJTJ01000008">
    <property type="protein sequence ID" value="RUM06893.1"/>
    <property type="molecule type" value="Genomic_DNA"/>
</dbReference>
<protein>
    <submittedName>
        <fullName evidence="1">Uncharacterized protein</fullName>
    </submittedName>
</protein>
<evidence type="ECO:0000313" key="2">
    <source>
        <dbReference type="Proteomes" id="UP000278081"/>
    </source>
</evidence>